<dbReference type="Proteomes" id="UP000241690">
    <property type="component" value="Unassembled WGS sequence"/>
</dbReference>
<evidence type="ECO:0000313" key="3">
    <source>
        <dbReference type="Proteomes" id="UP000241690"/>
    </source>
</evidence>
<protein>
    <recommendedName>
        <fullName evidence="4">Secreted protein</fullName>
    </recommendedName>
</protein>
<dbReference type="AlphaFoldDB" id="A0A2T4AD40"/>
<feature type="chain" id="PRO_5015737817" description="Secreted protein" evidence="1">
    <location>
        <begin position="17"/>
        <end position="100"/>
    </location>
</feature>
<name>A0A2T4AD40_TRIHA</name>
<reference evidence="2 3" key="1">
    <citation type="submission" date="2016-07" db="EMBL/GenBank/DDBJ databases">
        <title>Multiple horizontal gene transfer events from other fungi enriched the ability of initially mycotrophic Trichoderma (Ascomycota) to feed on dead plant biomass.</title>
        <authorList>
            <consortium name="DOE Joint Genome Institute"/>
            <person name="Aerts A."/>
            <person name="Atanasova L."/>
            <person name="Chenthamara K."/>
            <person name="Zhang J."/>
            <person name="Grujic M."/>
            <person name="Henrissat B."/>
            <person name="Kuo A."/>
            <person name="Salamov A."/>
            <person name="Lipzen A."/>
            <person name="Labutti K."/>
            <person name="Barry K."/>
            <person name="Miao Y."/>
            <person name="Rahimi M.J."/>
            <person name="Shen Q."/>
            <person name="Grigoriev I.V."/>
            <person name="Kubicek C.P."/>
            <person name="Druzhinina I.S."/>
        </authorList>
    </citation>
    <scope>NUCLEOTIDE SEQUENCE [LARGE SCALE GENOMIC DNA]</scope>
    <source>
        <strain evidence="2 3">CBS 226.95</strain>
    </source>
</reference>
<keyword evidence="3" id="KW-1185">Reference proteome</keyword>
<evidence type="ECO:0000313" key="2">
    <source>
        <dbReference type="EMBL" id="PTB55000.1"/>
    </source>
</evidence>
<dbReference type="EMBL" id="KZ679680">
    <property type="protein sequence ID" value="PTB55000.1"/>
    <property type="molecule type" value="Genomic_DNA"/>
</dbReference>
<sequence length="100" mass="11564">MIFFIFIFFFPPQLMAIEALIRTSRPWLLQSVMWWGNGIYHKYITADRADKQTRATGSVTRGTPDFIVTRPNRTSFHHKVTSYSPISAAYNRFNLASCSV</sequence>
<dbReference type="RefSeq" id="XP_024774677.1">
    <property type="nucleotide sequence ID" value="XM_024915137.1"/>
</dbReference>
<organism evidence="2 3">
    <name type="scientific">Trichoderma harzianum CBS 226.95</name>
    <dbReference type="NCBI Taxonomy" id="983964"/>
    <lineage>
        <taxon>Eukaryota</taxon>
        <taxon>Fungi</taxon>
        <taxon>Dikarya</taxon>
        <taxon>Ascomycota</taxon>
        <taxon>Pezizomycotina</taxon>
        <taxon>Sordariomycetes</taxon>
        <taxon>Hypocreomycetidae</taxon>
        <taxon>Hypocreales</taxon>
        <taxon>Hypocreaceae</taxon>
        <taxon>Trichoderma</taxon>
    </lineage>
</organism>
<feature type="signal peptide" evidence="1">
    <location>
        <begin position="1"/>
        <end position="16"/>
    </location>
</feature>
<gene>
    <name evidence="2" type="ORF">M431DRAFT_435308</name>
</gene>
<dbReference type="GeneID" id="36623703"/>
<accession>A0A2T4AD40</accession>
<proteinExistence type="predicted"/>
<evidence type="ECO:0008006" key="4">
    <source>
        <dbReference type="Google" id="ProtNLM"/>
    </source>
</evidence>
<keyword evidence="1" id="KW-0732">Signal</keyword>
<evidence type="ECO:0000256" key="1">
    <source>
        <dbReference type="SAM" id="SignalP"/>
    </source>
</evidence>